<dbReference type="OrthoDB" id="9771846at2"/>
<dbReference type="GeneID" id="94366125"/>
<protein>
    <recommendedName>
        <fullName evidence="3">Rhamnosyl transferase</fullName>
    </recommendedName>
</protein>
<dbReference type="AlphaFoldDB" id="A0A2U2C705"/>
<dbReference type="Proteomes" id="UP000244940">
    <property type="component" value="Unassembled WGS sequence"/>
</dbReference>
<reference evidence="1 2" key="1">
    <citation type="submission" date="2018-05" db="EMBL/GenBank/DDBJ databases">
        <title>Pararhodobacter marina sp. nov., isolated from deep-sea water of the Indian Ocean.</title>
        <authorList>
            <person name="Lai Q.Sr."/>
            <person name="Liu X."/>
            <person name="Shao Z."/>
        </authorList>
    </citation>
    <scope>NUCLEOTIDE SEQUENCE [LARGE SCALE GENOMIC DNA]</scope>
    <source>
        <strain evidence="1 2">CIC4N-9</strain>
    </source>
</reference>
<dbReference type="EMBL" id="QEYD01000009">
    <property type="protein sequence ID" value="PWE27678.1"/>
    <property type="molecule type" value="Genomic_DNA"/>
</dbReference>
<sequence>MAIKEYLERRRASRSAHVIGLCRFSYPALGGFKTEHDTPEERAKFLYAPERLDERFRLFETFTLPSLRTQTDQDFIFLVVVGEDFPPERMEQLRRITADIEQVVIVPRAPGRHRDVMKEVIDEYRVPGSYSIQFRLDDDDAIGVGFVHKCRRILDQNFMLFEGSRHVAIDFTRGWNARPTAKGLQAERQKALYLGVAFAIAFRPDTDLCVMNFTHHEVWQHMPTITRTDPDMWIRGVNDHNDSGDRIGTKLRYLTPEEETKFEKAFGVTQEHVRSVYHDVTDGA</sequence>
<organism evidence="1 2">
    <name type="scientific">Pararhodobacter marinus</name>
    <dbReference type="NCBI Taxonomy" id="2184063"/>
    <lineage>
        <taxon>Bacteria</taxon>
        <taxon>Pseudomonadati</taxon>
        <taxon>Pseudomonadota</taxon>
        <taxon>Alphaproteobacteria</taxon>
        <taxon>Rhodobacterales</taxon>
        <taxon>Paracoccaceae</taxon>
        <taxon>Pararhodobacter</taxon>
    </lineage>
</organism>
<gene>
    <name evidence="1" type="ORF">C4N9_14620</name>
</gene>
<dbReference type="Pfam" id="PF11316">
    <property type="entry name" value="Rhamno_transf"/>
    <property type="match status" value="1"/>
</dbReference>
<name>A0A2U2C705_9RHOB</name>
<accession>A0A2U2C705</accession>
<comment type="caution">
    <text evidence="1">The sequence shown here is derived from an EMBL/GenBank/DDBJ whole genome shotgun (WGS) entry which is preliminary data.</text>
</comment>
<evidence type="ECO:0008006" key="3">
    <source>
        <dbReference type="Google" id="ProtNLM"/>
    </source>
</evidence>
<evidence type="ECO:0000313" key="1">
    <source>
        <dbReference type="EMBL" id="PWE27678.1"/>
    </source>
</evidence>
<dbReference type="RefSeq" id="WP_109534094.1">
    <property type="nucleotide sequence ID" value="NZ_QEYD01000009.1"/>
</dbReference>
<proteinExistence type="predicted"/>
<dbReference type="InterPro" id="IPR021466">
    <property type="entry name" value="Put_rhamnosyl_transferase"/>
</dbReference>
<evidence type="ECO:0000313" key="2">
    <source>
        <dbReference type="Proteomes" id="UP000244940"/>
    </source>
</evidence>
<keyword evidence="2" id="KW-1185">Reference proteome</keyword>